<feature type="region of interest" description="Disordered" evidence="4">
    <location>
        <begin position="1122"/>
        <end position="1154"/>
    </location>
</feature>
<dbReference type="GO" id="GO:0005634">
    <property type="term" value="C:nucleus"/>
    <property type="evidence" value="ECO:0007669"/>
    <property type="project" value="TreeGrafter"/>
</dbReference>
<keyword evidence="6" id="KW-1185">Reference proteome</keyword>
<dbReference type="PANTHER" id="PTHR16308:SF13">
    <property type="entry name" value="PROTEIN LINGERER"/>
    <property type="match status" value="1"/>
</dbReference>
<dbReference type="InterPro" id="IPR035979">
    <property type="entry name" value="RBD_domain_sf"/>
</dbReference>
<feature type="region of interest" description="Disordered" evidence="4">
    <location>
        <begin position="533"/>
        <end position="555"/>
    </location>
</feature>
<dbReference type="SUPFAM" id="SSF46934">
    <property type="entry name" value="UBA-like"/>
    <property type="match status" value="1"/>
</dbReference>
<feature type="compositionally biased region" description="Basic residues" evidence="4">
    <location>
        <begin position="1137"/>
        <end position="1147"/>
    </location>
</feature>
<evidence type="ECO:0000256" key="3">
    <source>
        <dbReference type="ARBA" id="ARBA00022553"/>
    </source>
</evidence>
<evidence type="ECO:0000313" key="5">
    <source>
        <dbReference type="EMBL" id="GAA55690.1"/>
    </source>
</evidence>
<dbReference type="EMBL" id="DF144064">
    <property type="protein sequence ID" value="GAA55690.1"/>
    <property type="molecule type" value="Genomic_DNA"/>
</dbReference>
<keyword evidence="2" id="KW-0963">Cytoplasm</keyword>
<feature type="region of interest" description="Disordered" evidence="4">
    <location>
        <begin position="636"/>
        <end position="657"/>
    </location>
</feature>
<dbReference type="Gene3D" id="1.10.8.10">
    <property type="entry name" value="DNA helicase RuvA subunit, C-terminal domain"/>
    <property type="match status" value="1"/>
</dbReference>
<feature type="compositionally biased region" description="Low complexity" evidence="4">
    <location>
        <begin position="593"/>
        <end position="611"/>
    </location>
</feature>
<accession>G7YRW0</accession>
<protein>
    <submittedName>
        <fullName evidence="5">Ubiquitin-associated protein 2-like</fullName>
    </submittedName>
</protein>
<evidence type="ECO:0000256" key="1">
    <source>
        <dbReference type="ARBA" id="ARBA00004496"/>
    </source>
</evidence>
<dbReference type="Proteomes" id="UP000008909">
    <property type="component" value="Unassembled WGS sequence"/>
</dbReference>
<keyword evidence="3" id="KW-0597">Phosphoprotein</keyword>
<gene>
    <name evidence="5" type="ORF">CLF_108725</name>
</gene>
<feature type="region of interest" description="Disordered" evidence="4">
    <location>
        <begin position="441"/>
        <end position="461"/>
    </location>
</feature>
<dbReference type="InterPro" id="IPR051833">
    <property type="entry name" value="TC-DDR_regulator"/>
</dbReference>
<dbReference type="GO" id="GO:0003676">
    <property type="term" value="F:nucleic acid binding"/>
    <property type="evidence" value="ECO:0007669"/>
    <property type="project" value="InterPro"/>
</dbReference>
<feature type="compositionally biased region" description="Polar residues" evidence="4">
    <location>
        <begin position="636"/>
        <end position="655"/>
    </location>
</feature>
<feature type="compositionally biased region" description="Polar residues" evidence="4">
    <location>
        <begin position="946"/>
        <end position="958"/>
    </location>
</feature>
<feature type="region of interest" description="Disordered" evidence="4">
    <location>
        <begin position="939"/>
        <end position="958"/>
    </location>
</feature>
<reference key="2">
    <citation type="submission" date="2011-10" db="EMBL/GenBank/DDBJ databases">
        <title>The genome and transcriptome sequence of Clonorchis sinensis provide insights into the carcinogenic liver fluke.</title>
        <authorList>
            <person name="Wang X."/>
            <person name="Huang Y."/>
            <person name="Chen W."/>
            <person name="Liu H."/>
            <person name="Guo L."/>
            <person name="Chen Y."/>
            <person name="Luo F."/>
            <person name="Zhou W."/>
            <person name="Sun J."/>
            <person name="Mao Q."/>
            <person name="Liang P."/>
            <person name="Zhou C."/>
            <person name="Tian Y."/>
            <person name="Men J."/>
            <person name="Lv X."/>
            <person name="Huang L."/>
            <person name="Zhou J."/>
            <person name="Hu Y."/>
            <person name="Li R."/>
            <person name="Zhang F."/>
            <person name="Lei H."/>
            <person name="Li X."/>
            <person name="Hu X."/>
            <person name="Liang C."/>
            <person name="Xu J."/>
            <person name="Wu Z."/>
            <person name="Yu X."/>
        </authorList>
    </citation>
    <scope>NUCLEOTIDE SEQUENCE</scope>
    <source>
        <strain>Henan</strain>
    </source>
</reference>
<comment type="subcellular location">
    <subcellularLocation>
        <location evidence="1">Cytoplasm</location>
    </subcellularLocation>
</comment>
<feature type="region of interest" description="Disordered" evidence="4">
    <location>
        <begin position="591"/>
        <end position="621"/>
    </location>
</feature>
<dbReference type="InterPro" id="IPR009060">
    <property type="entry name" value="UBA-like_sf"/>
</dbReference>
<dbReference type="GO" id="GO:0005737">
    <property type="term" value="C:cytoplasm"/>
    <property type="evidence" value="ECO:0007669"/>
    <property type="project" value="UniProtKB-SubCell"/>
</dbReference>
<reference evidence="5" key="1">
    <citation type="journal article" date="2011" name="Genome Biol.">
        <title>The draft genome of the carcinogenic human liver fluke Clonorchis sinensis.</title>
        <authorList>
            <person name="Wang X."/>
            <person name="Chen W."/>
            <person name="Huang Y."/>
            <person name="Sun J."/>
            <person name="Men J."/>
            <person name="Liu H."/>
            <person name="Luo F."/>
            <person name="Guo L."/>
            <person name="Lv X."/>
            <person name="Deng C."/>
            <person name="Zhou C."/>
            <person name="Fan Y."/>
            <person name="Li X."/>
            <person name="Huang L."/>
            <person name="Hu Y."/>
            <person name="Liang C."/>
            <person name="Hu X."/>
            <person name="Xu J."/>
            <person name="Yu X."/>
        </authorList>
    </citation>
    <scope>NUCLEOTIDE SEQUENCE [LARGE SCALE GENOMIC DNA]</scope>
    <source>
        <strain evidence="5">Henan</strain>
    </source>
</reference>
<organism evidence="5 6">
    <name type="scientific">Clonorchis sinensis</name>
    <name type="common">Chinese liver fluke</name>
    <dbReference type="NCBI Taxonomy" id="79923"/>
    <lineage>
        <taxon>Eukaryota</taxon>
        <taxon>Metazoa</taxon>
        <taxon>Spiralia</taxon>
        <taxon>Lophotrochozoa</taxon>
        <taxon>Platyhelminthes</taxon>
        <taxon>Trematoda</taxon>
        <taxon>Digenea</taxon>
        <taxon>Opisthorchiida</taxon>
        <taxon>Opisthorchiata</taxon>
        <taxon>Opisthorchiidae</taxon>
        <taxon>Clonorchis</taxon>
    </lineage>
</organism>
<feature type="region of interest" description="Disordered" evidence="4">
    <location>
        <begin position="57"/>
        <end position="79"/>
    </location>
</feature>
<feature type="compositionally biased region" description="Gly residues" evidence="4">
    <location>
        <begin position="801"/>
        <end position="810"/>
    </location>
</feature>
<evidence type="ECO:0000256" key="4">
    <source>
        <dbReference type="SAM" id="MobiDB-lite"/>
    </source>
</evidence>
<dbReference type="PANTHER" id="PTHR16308">
    <property type="entry name" value="UBIQUITIN ASSOCIATED PROTEIN 2-LIKE/LINGERER"/>
    <property type="match status" value="1"/>
</dbReference>
<feature type="region of interest" description="Disordered" evidence="4">
    <location>
        <begin position="793"/>
        <end position="831"/>
    </location>
</feature>
<dbReference type="SUPFAM" id="SSF54928">
    <property type="entry name" value="RNA-binding domain, RBD"/>
    <property type="match status" value="1"/>
</dbReference>
<dbReference type="CDD" id="cd14277">
    <property type="entry name" value="UBA_UBP2_like"/>
    <property type="match status" value="1"/>
</dbReference>
<sequence>MENSTLFGKRWLGMRKINVDEEDTWYWPTTIILRILQIIYLHALICLSSATGSSTSSYDVDCGPRKNNRNPQALGDNGDMSYHPSRIMLEPDYVSMKLIKLPRSTITVHSVHKYLMEKTMRSKTRDYVSVQNGDCLSKMPTATAEQLNIAKILSKPGDEVDLRKYVVQLQELTACTEDQAVTALYDCENNLERAVELLLDKLRFGNDEEWYTTGKKPPRPKHRKEITDGGVQQVLKNQEAMSMELFGGRKDRRANLPDHQLLMFRNLNLVRGSQYLMVCYSPVMFYSFLAWDPYTEYGEWGGEAIEVINSNASISRGLQEEVVLPDELLVDTDAHDMKYVRISNLTLLTRAPLEQPVESDTHSVNDELSPKSISFADPDSIFVTKALSKTPPPAFTNLPDVPVFIVPEVLPKSISKWPFKFCGESCSSFKSILTPSLSTNPLSPKENVHRTTQRASTCTPKARAEIETQDYCQFVPSPSPSKSKATNFDVNKPGGARSLLENPTTSDTKAELVPTTYPTNHFQNVNVAPKVSGTFSAPQKQTPTANFGSDGTSGQSNFLESSLKSYILDNLPSEMNKLSVSEPAQTTKVSQYSLQTSVPQASSSSSFSHNQGGAASSMPHSVNKAQLPHISNHASIHAAQQPTVSSASQAHQQTAPVPPGLPHFIGQFAPPAYMFNLSGGSGNAPTIFDLDQFQLLQQQQRMLYDMHLQHQAATTAQSHLTSTADAPTSSKSMTHSLPGTMGHVTAANAGIRPDMLTSAMGHAPQMMPTGHSYFPYPGFVLMNGYPNAFLNQQQQQSGQDAGPGQGGAGHGSSPISQHQQQPNSSAQSYSGMKSVNSGYDDLFDMKYGDPAKQVGFKNTGNPNYGSFQGQIPSTEVVGSKLSSSAHSTSGVLTQGFNAGSGTGQPFSPQFYPSAPYITAAVAVAAAAAASAQQHQAAHAGGPVAGSANQSNAASLHDSMTTYSHPVEEHEDVWYPYARFHGFYDPVMVGSIDGTDTVPHDRAVMRCLSATYKPKFSECLGLDPKGCNADATHVWYSEKNRPKLLTRLLVTKEERTSLNSPSQLTPWLWHIVIGRLLGNPNRKDGYLTNREIQNLSVIFDCTRIEKTTSSVLIEALHSLLRRPAEQQQSKRSPESRHERRSRLRHRSRSPFESSVPENRTIWPKVRLVRDIATGYPCGYAFAYFENPRDAESVLRNWTQRARSMAGSQYGAKPEGLDIPGGEKASSIRISFFSEKD</sequence>
<feature type="compositionally biased region" description="Polar residues" evidence="4">
    <location>
        <begin position="815"/>
        <end position="831"/>
    </location>
</feature>
<name>G7YRW0_CLOSI</name>
<evidence type="ECO:0000313" key="6">
    <source>
        <dbReference type="Proteomes" id="UP000008909"/>
    </source>
</evidence>
<dbReference type="AlphaFoldDB" id="G7YRW0"/>
<proteinExistence type="predicted"/>
<evidence type="ECO:0000256" key="2">
    <source>
        <dbReference type="ARBA" id="ARBA00022490"/>
    </source>
</evidence>